<feature type="region of interest" description="Disordered" evidence="1">
    <location>
        <begin position="238"/>
        <end position="286"/>
    </location>
</feature>
<dbReference type="Pfam" id="PF04187">
    <property type="entry name" value="Cofac_haem_bdg"/>
    <property type="match status" value="1"/>
</dbReference>
<feature type="compositionally biased region" description="Basic and acidic residues" evidence="1">
    <location>
        <begin position="277"/>
        <end position="286"/>
    </location>
</feature>
<accession>A0A8J2ZLT7</accession>
<sequence>MMRISLLVAPLIALGLIAPAAVAQTAQGSVSLEDLPETDVVFLGEIHDNPSHHSRQAELMAQIAPVAVVYEMLTTDQAAQIHPEDLAHETALAELLDWENSGWPDFSMYYPLFEASGAAAIFGAALPREEARAVDGRPVDEVFGPSAGFYGLDEPLPVDMQPERQEMQAAAHCGALPDDMLPVMVDIQRLRDGRLAETALEAFSMHGGPVVVITGNGHARTDWGAPALIAMASPEVSVASLGQGEEGSDGPDGSFDLVEKSPGVERDDPWRPSTNPRRIEFFRNAG</sequence>
<protein>
    <recommendedName>
        <fullName evidence="3">Haem-binding uptake Tiki superfamily ChaN domain-containing protein</fullName>
    </recommendedName>
</protein>
<proteinExistence type="predicted"/>
<gene>
    <name evidence="4" type="ORF">GCM10011415_32810</name>
</gene>
<keyword evidence="5" id="KW-1185">Reference proteome</keyword>
<feature type="domain" description="Haem-binding uptake Tiki superfamily ChaN" evidence="3">
    <location>
        <begin position="33"/>
        <end position="227"/>
    </location>
</feature>
<evidence type="ECO:0000313" key="4">
    <source>
        <dbReference type="EMBL" id="GGG80798.1"/>
    </source>
</evidence>
<feature type="chain" id="PRO_5035147395" description="Haem-binding uptake Tiki superfamily ChaN domain-containing protein" evidence="2">
    <location>
        <begin position="24"/>
        <end position="286"/>
    </location>
</feature>
<evidence type="ECO:0000313" key="5">
    <source>
        <dbReference type="Proteomes" id="UP000617145"/>
    </source>
</evidence>
<evidence type="ECO:0000256" key="2">
    <source>
        <dbReference type="SAM" id="SignalP"/>
    </source>
</evidence>
<comment type="caution">
    <text evidence="4">The sequence shown here is derived from an EMBL/GenBank/DDBJ whole genome shotgun (WGS) entry which is preliminary data.</text>
</comment>
<dbReference type="AlphaFoldDB" id="A0A8J2ZLT7"/>
<dbReference type="RefSeq" id="WP_188791325.1">
    <property type="nucleotide sequence ID" value="NZ_BMJV01000007.1"/>
</dbReference>
<dbReference type="EMBL" id="BMJV01000007">
    <property type="protein sequence ID" value="GGG80798.1"/>
    <property type="molecule type" value="Genomic_DNA"/>
</dbReference>
<name>A0A8J2ZLT7_9RHOB</name>
<dbReference type="Proteomes" id="UP000617145">
    <property type="component" value="Unassembled WGS sequence"/>
</dbReference>
<evidence type="ECO:0000259" key="3">
    <source>
        <dbReference type="Pfam" id="PF04187"/>
    </source>
</evidence>
<feature type="compositionally biased region" description="Basic and acidic residues" evidence="1">
    <location>
        <begin position="257"/>
        <end position="270"/>
    </location>
</feature>
<feature type="signal peptide" evidence="2">
    <location>
        <begin position="1"/>
        <end position="23"/>
    </location>
</feature>
<keyword evidence="2" id="KW-0732">Signal</keyword>
<organism evidence="4 5">
    <name type="scientific">Salipiger pallidus</name>
    <dbReference type="NCBI Taxonomy" id="1775170"/>
    <lineage>
        <taxon>Bacteria</taxon>
        <taxon>Pseudomonadati</taxon>
        <taxon>Pseudomonadota</taxon>
        <taxon>Alphaproteobacteria</taxon>
        <taxon>Rhodobacterales</taxon>
        <taxon>Roseobacteraceae</taxon>
        <taxon>Salipiger</taxon>
    </lineage>
</organism>
<dbReference type="SUPFAM" id="SSF159501">
    <property type="entry name" value="EreA/ChaN-like"/>
    <property type="match status" value="1"/>
</dbReference>
<evidence type="ECO:0000256" key="1">
    <source>
        <dbReference type="SAM" id="MobiDB-lite"/>
    </source>
</evidence>
<dbReference type="InterPro" id="IPR007314">
    <property type="entry name" value="Cofac_haem-bd_dom"/>
</dbReference>
<reference evidence="4" key="1">
    <citation type="journal article" date="2014" name="Int. J. Syst. Evol. Microbiol.">
        <title>Complete genome sequence of Corynebacterium casei LMG S-19264T (=DSM 44701T), isolated from a smear-ripened cheese.</title>
        <authorList>
            <consortium name="US DOE Joint Genome Institute (JGI-PGF)"/>
            <person name="Walter F."/>
            <person name="Albersmeier A."/>
            <person name="Kalinowski J."/>
            <person name="Ruckert C."/>
        </authorList>
    </citation>
    <scope>NUCLEOTIDE SEQUENCE</scope>
    <source>
        <strain evidence="4">CGMCC 1.15762</strain>
    </source>
</reference>
<dbReference type="CDD" id="cd14727">
    <property type="entry name" value="ChanN-like"/>
    <property type="match status" value="1"/>
</dbReference>
<dbReference type="Gene3D" id="3.40.50.11550">
    <property type="match status" value="2"/>
</dbReference>
<reference evidence="4" key="2">
    <citation type="submission" date="2020-09" db="EMBL/GenBank/DDBJ databases">
        <authorList>
            <person name="Sun Q."/>
            <person name="Zhou Y."/>
        </authorList>
    </citation>
    <scope>NUCLEOTIDE SEQUENCE</scope>
    <source>
        <strain evidence="4">CGMCC 1.15762</strain>
    </source>
</reference>